<feature type="coiled-coil region" evidence="3">
    <location>
        <begin position="363"/>
        <end position="397"/>
    </location>
</feature>
<evidence type="ECO:0000256" key="3">
    <source>
        <dbReference type="SAM" id="Coils"/>
    </source>
</evidence>
<keyword evidence="2" id="KW-0963">Cytoplasm</keyword>
<dbReference type="InterPro" id="IPR012943">
    <property type="entry name" value="Cnn_1N"/>
</dbReference>
<feature type="compositionally biased region" description="Polar residues" evidence="4">
    <location>
        <begin position="254"/>
        <end position="282"/>
    </location>
</feature>
<proteinExistence type="predicted"/>
<evidence type="ECO:0000256" key="1">
    <source>
        <dbReference type="ARBA" id="ARBA00004496"/>
    </source>
</evidence>
<accession>A0AAV6UJ96</accession>
<comment type="caution">
    <text evidence="6">The sequence shown here is derived from an EMBL/GenBank/DDBJ whole genome shotgun (WGS) entry which is preliminary data.</text>
</comment>
<dbReference type="EMBL" id="JAFNEN010000409">
    <property type="protein sequence ID" value="KAG8183701.1"/>
    <property type="molecule type" value="Genomic_DNA"/>
</dbReference>
<name>A0AAV6UJ96_9ARAC</name>
<dbReference type="Proteomes" id="UP000827092">
    <property type="component" value="Unassembled WGS sequence"/>
</dbReference>
<protein>
    <recommendedName>
        <fullName evidence="5">Centrosomin N-terminal motif 1 domain-containing protein</fullName>
    </recommendedName>
</protein>
<dbReference type="GO" id="GO:0005737">
    <property type="term" value="C:cytoplasm"/>
    <property type="evidence" value="ECO:0007669"/>
    <property type="project" value="UniProtKB-SubCell"/>
</dbReference>
<feature type="coiled-coil region" evidence="3">
    <location>
        <begin position="1854"/>
        <end position="1881"/>
    </location>
</feature>
<feature type="coiled-coil region" evidence="3">
    <location>
        <begin position="1286"/>
        <end position="1320"/>
    </location>
</feature>
<evidence type="ECO:0000313" key="6">
    <source>
        <dbReference type="EMBL" id="KAG8183701.1"/>
    </source>
</evidence>
<evidence type="ECO:0000313" key="7">
    <source>
        <dbReference type="Proteomes" id="UP000827092"/>
    </source>
</evidence>
<gene>
    <name evidence="6" type="ORF">JTE90_014677</name>
</gene>
<sequence>MDLVNAQELDIPRGAVSPLRETRTLAVREYEECIAELKKENFDLKLQLYLKDQSRPKNWKRDVEEDDQTVTVQIVVDLQNDIETLKKELSNKDQLLQDALSQSEELASHVQELQKKFVESQEQIPLECQKLKEDKEICEQEIEFFKNVLTEKDAVIQEANAQIEELSSQIEVLGAKVKRRSIALQGLVYKYHNDVETIPKELRPFLQTAVQAAKTCKEEELNSAIRELKASLHKLMSLSSQERLDGPEQDENQDPSCTKNNSVTELHNSSAAQEEVSLPSQQKDSKPKFVHVSEDLSSTNGKILSQSLESIDESVKSFDSKESDNIEYMLSVLKDYEQLKCDSEEKKTIQDLNSTDNELDRKNIQLQSDLKEAISKVKLLETKFKDEYVERKNLENRLNLSNQVNHDLMEHLRKLETFLEDLLQNKNMDSSIMESFCETSEVLSRLASFLDDTRRLSIGMSDQISVCEKSELCDPGDISVVEVDYSQPKENSHLEDQSRKSIDTQTTHSLRQGTLKSPFVCKKCQSQPQFPDNLADRNQLKIVVNDIHKKFDTQQKNLEELNENDGSKAKGMDIFSKEKLELIKELEEELKKLKIENEEFALKLSEYTIEKDKFQIVVDDLRNTCNNQENKIKELNDIYSKTAKEVDNFSKEKLEHVSHIKELEEELRELKNKEEEFAFEMTKYTREKDELQIEVEDLRNTCNNQENKIKELNDIYSKTAKEVDNFSKEKLEHVSHIKELEEELNLLKNKEEDKLQERDICEELKVELDKAKKSLQNLDKKCIEYKMELSISTNSIEEHKNKSDKLEERLIHKTKEIEALSEERLKLLSFVNALESDVKKSKIREEELTQLSSESSIKLNEYSSENVKLRNTIKALESKAKESDSICDKLKQELRETKLNLQNLDEKCSVYEVELLTSANSLEDYKQKYNNVEKEKLELISSKNELLQSIQDEKVKVQQILSAKNNLEEEFKKKSEYMNALQSQYSELETKSSKLLEEKEKQLLNSNSICAELKQQFEKSNESFKNMNRLHTSSKEKAQKYLKFQEEAKEYLLKVKIILLKNIQHLKEFQQYLDSEEEGFQDVDTHNYLSGKNSITDEDEKVDHQFTNIITLNTKFEKILCDTLSSVKSTQETMKVSVEKVNMEIESLKTHNSHLSAQIELQKLLESENKTLLKKSKSEVDDLQQDLQNTQNELKATKSFVKNMEAYAEQLKQSLDDNEKSLKQSKAKLSSSEAKLDLMQKQAKKHRDSLSLKDKVISELQSKVLKTQNELTDVLLEKRTLASQVKMSAHEQSESLETELAEAKQQIDILEKEKGHLREHLLAQVRKEKNPNHSSKDFDCLKKELSDLQGQLQDKSLYIKELKTNMGRTCNALENKPKEVDDLRCKLSESQVQSTETKLIIEEAEIKLNPLKKYKQELIQGILGQQKQFYEHRNISLEHLEKFQLHIEKLHSFCSQTSKLSEPFWSTSMDGNSSYAEKWKETVNILKTELELDVECLQNINVFLKRFVIPLVLQDFKQSERKIVSSSKHSLSETEQMVSSSRKLSVETDIFTGDQISNTTSDEVVCSRSENSLNDRLIPTTYALSHKIESMDDLLKSVKPLLKNIKKKLSSEEAPKLAKCTSSLQKLSEKIVKLQEKTDEIFHISDALKSLLQPDIPQIVNQEEERSQESLFQRSLFSSPDLAIEPDQFNKSFASETAERYRSASEGKCSDEKQASLGQIDSSTISQISDHVIDSNDTLHAIGVLRHFEFLKKEVQKSLAGIKSVISRAKYGLDLVADCTSPRKNLEFSTFEAIKETGENIAACLEEACKLVGKFRIAHYSSSDELNQLIQHNLEMQEELKSIFDSKLKQERYFDEAMAKLKQTERAKERMDKKIAKKLVKTKKVLRHAEVKLLEGVTQDLPSLPKK</sequence>
<dbReference type="GO" id="GO:0005815">
    <property type="term" value="C:microtubule organizing center"/>
    <property type="evidence" value="ECO:0007669"/>
    <property type="project" value="InterPro"/>
</dbReference>
<keyword evidence="3" id="KW-0175">Coiled coil</keyword>
<feature type="coiled-coil region" evidence="3">
    <location>
        <begin position="75"/>
        <end position="176"/>
    </location>
</feature>
<feature type="domain" description="Centrosomin N-terminal motif 1" evidence="5">
    <location>
        <begin position="27"/>
        <end position="100"/>
    </location>
</feature>
<feature type="coiled-coil region" evidence="3">
    <location>
        <begin position="1173"/>
        <end position="1242"/>
    </location>
</feature>
<feature type="region of interest" description="Disordered" evidence="4">
    <location>
        <begin position="242"/>
        <end position="288"/>
    </location>
</feature>
<evidence type="ECO:0000259" key="5">
    <source>
        <dbReference type="Pfam" id="PF07989"/>
    </source>
</evidence>
<evidence type="ECO:0000256" key="4">
    <source>
        <dbReference type="SAM" id="MobiDB-lite"/>
    </source>
</evidence>
<evidence type="ECO:0000256" key="2">
    <source>
        <dbReference type="ARBA" id="ARBA00022490"/>
    </source>
</evidence>
<keyword evidence="7" id="KW-1185">Reference proteome</keyword>
<reference evidence="6 7" key="1">
    <citation type="journal article" date="2022" name="Nat. Ecol. Evol.">
        <title>A masculinizing supergene underlies an exaggerated male reproductive morph in a spider.</title>
        <authorList>
            <person name="Hendrickx F."/>
            <person name="De Corte Z."/>
            <person name="Sonet G."/>
            <person name="Van Belleghem S.M."/>
            <person name="Kostlbacher S."/>
            <person name="Vangestel C."/>
        </authorList>
    </citation>
    <scope>NUCLEOTIDE SEQUENCE [LARGE SCALE GENOMIC DNA]</scope>
    <source>
        <strain evidence="6">W744_W776</strain>
    </source>
</reference>
<feature type="coiled-coil region" evidence="3">
    <location>
        <begin position="544"/>
        <end position="1030"/>
    </location>
</feature>
<dbReference type="Pfam" id="PF07989">
    <property type="entry name" value="Cnn_1N"/>
    <property type="match status" value="1"/>
</dbReference>
<comment type="subcellular location">
    <subcellularLocation>
        <location evidence="1">Cytoplasm</location>
    </subcellularLocation>
</comment>
<organism evidence="6 7">
    <name type="scientific">Oedothorax gibbosus</name>
    <dbReference type="NCBI Taxonomy" id="931172"/>
    <lineage>
        <taxon>Eukaryota</taxon>
        <taxon>Metazoa</taxon>
        <taxon>Ecdysozoa</taxon>
        <taxon>Arthropoda</taxon>
        <taxon>Chelicerata</taxon>
        <taxon>Arachnida</taxon>
        <taxon>Araneae</taxon>
        <taxon>Araneomorphae</taxon>
        <taxon>Entelegynae</taxon>
        <taxon>Araneoidea</taxon>
        <taxon>Linyphiidae</taxon>
        <taxon>Erigoninae</taxon>
        <taxon>Oedothorax</taxon>
    </lineage>
</organism>